<dbReference type="InterPro" id="IPR011990">
    <property type="entry name" value="TPR-like_helical_dom_sf"/>
</dbReference>
<dbReference type="PANTHER" id="PTHR11102">
    <property type="entry name" value="SEL-1-LIKE PROTEIN"/>
    <property type="match status" value="1"/>
</dbReference>
<dbReference type="EMBL" id="AUND01000038">
    <property type="protein sequence ID" value="KEO51507.1"/>
    <property type="molecule type" value="Genomic_DNA"/>
</dbReference>
<dbReference type="AlphaFoldDB" id="A0A074JQ49"/>
<evidence type="ECO:0000313" key="2">
    <source>
        <dbReference type="Proteomes" id="UP000027432"/>
    </source>
</evidence>
<evidence type="ECO:0008006" key="3">
    <source>
        <dbReference type="Google" id="ProtNLM"/>
    </source>
</evidence>
<dbReference type="eggNOG" id="COG0790">
    <property type="taxonomic scope" value="Bacteria"/>
</dbReference>
<accession>A0A074JQ49</accession>
<dbReference type="STRING" id="1353537.TP2_11475"/>
<dbReference type="Gene3D" id="1.25.40.10">
    <property type="entry name" value="Tetratricopeptide repeat domain"/>
    <property type="match status" value="1"/>
</dbReference>
<name>A0A074JQ49_9RHOB</name>
<dbReference type="InterPro" id="IPR050767">
    <property type="entry name" value="Sel1_AlgK"/>
</dbReference>
<protein>
    <recommendedName>
        <fullName evidence="3">Peptidoglycan binding-like domain-containing protein</fullName>
    </recommendedName>
</protein>
<dbReference type="GO" id="GO:0036503">
    <property type="term" value="P:ERAD pathway"/>
    <property type="evidence" value="ECO:0007669"/>
    <property type="project" value="TreeGrafter"/>
</dbReference>
<dbReference type="RefSeq" id="WP_038078871.1">
    <property type="nucleotide sequence ID" value="NZ_AUND01000038.1"/>
</dbReference>
<keyword evidence="2" id="KW-1185">Reference proteome</keyword>
<dbReference type="SUPFAM" id="SSF81901">
    <property type="entry name" value="HCP-like"/>
    <property type="match status" value="1"/>
</dbReference>
<gene>
    <name evidence="1" type="ORF">TP2_11475</name>
</gene>
<comment type="caution">
    <text evidence="1">The sequence shown here is derived from an EMBL/GenBank/DDBJ whole genome shotgun (WGS) entry which is preliminary data.</text>
</comment>
<sequence>MRGHEFRFWMQGTALASGVLIGLSGIGFAQEAATPDAAAAATQEAATQDASQASPRSRAEALLYGLEGQTKDVAAGLALLETAAAQGDHPSQTALGNLLLWGGPLPADPARGEALLSEAAAAGDAEAKLILGRQLIGGWALPRDLDRGKALLEELVAEGDPKAEVALAEFYLYGTGLPKDWDKAKALAEAAADKGDGQGIWKYGEMLMWSERDAKTAEAMLNRAGELGVGQAYATLAEGAMYGYLGGGSVSRAKFDGYAEKARAAGNQRIEVLDAIRQMWGISMRADGPKTVEELTKAANAGNREAGRYLLGLLRDGNGLNIQKDRAAAEALLKDHPELFTDAERAEMQLSIDVAKRRDPKGIAASAEVVQSRRGDLSQSAAEDLYKAAPNVVIYVLQQDLKAKGLYAGKLDGLAGPRTLKGLNKLCKTLPGGLNCTDGILSRKTIGALLIAP</sequence>
<reference evidence="1 2" key="1">
    <citation type="submission" date="2013-07" db="EMBL/GenBank/DDBJ databases">
        <title>Thioclava pacifica DSM 10166 Genome Sequencing.</title>
        <authorList>
            <person name="Lai Q."/>
            <person name="Shao Z."/>
        </authorList>
    </citation>
    <scope>NUCLEOTIDE SEQUENCE [LARGE SCALE GENOMIC DNA]</scope>
    <source>
        <strain evidence="1 2">DSM 10166</strain>
    </source>
</reference>
<dbReference type="PANTHER" id="PTHR11102:SF147">
    <property type="entry name" value="SEL1L ADAPTOR SUBUNIT OF ERAD E3 UBIQUITIN LIGASE"/>
    <property type="match status" value="1"/>
</dbReference>
<dbReference type="Proteomes" id="UP000027432">
    <property type="component" value="Unassembled WGS sequence"/>
</dbReference>
<organism evidence="1 2">
    <name type="scientific">Thioclava pacifica DSM 10166</name>
    <dbReference type="NCBI Taxonomy" id="1353537"/>
    <lineage>
        <taxon>Bacteria</taxon>
        <taxon>Pseudomonadati</taxon>
        <taxon>Pseudomonadota</taxon>
        <taxon>Alphaproteobacteria</taxon>
        <taxon>Rhodobacterales</taxon>
        <taxon>Paracoccaceae</taxon>
        <taxon>Thioclava</taxon>
    </lineage>
</organism>
<proteinExistence type="predicted"/>
<dbReference type="SMART" id="SM00671">
    <property type="entry name" value="SEL1"/>
    <property type="match status" value="5"/>
</dbReference>
<dbReference type="Pfam" id="PF08238">
    <property type="entry name" value="Sel1"/>
    <property type="match status" value="3"/>
</dbReference>
<evidence type="ECO:0000313" key="1">
    <source>
        <dbReference type="EMBL" id="KEO51507.1"/>
    </source>
</evidence>
<dbReference type="InterPro" id="IPR006597">
    <property type="entry name" value="Sel1-like"/>
</dbReference>
<dbReference type="OrthoDB" id="7849603at2"/>